<proteinExistence type="predicted"/>
<dbReference type="CDD" id="cd01948">
    <property type="entry name" value="EAL"/>
    <property type="match status" value="1"/>
</dbReference>
<dbReference type="PANTHER" id="PTHR33121">
    <property type="entry name" value="CYCLIC DI-GMP PHOSPHODIESTERASE PDEF"/>
    <property type="match status" value="1"/>
</dbReference>
<gene>
    <name evidence="2" type="ORF">WJ96_06970</name>
</gene>
<dbReference type="SUPFAM" id="SSF141868">
    <property type="entry name" value="EAL domain-like"/>
    <property type="match status" value="1"/>
</dbReference>
<dbReference type="InterPro" id="IPR001633">
    <property type="entry name" value="EAL_dom"/>
</dbReference>
<dbReference type="Proteomes" id="UP000056453">
    <property type="component" value="Unassembled WGS sequence"/>
</dbReference>
<dbReference type="PROSITE" id="PS50883">
    <property type="entry name" value="EAL"/>
    <property type="match status" value="1"/>
</dbReference>
<dbReference type="SMART" id="SM00052">
    <property type="entry name" value="EAL"/>
    <property type="match status" value="1"/>
</dbReference>
<keyword evidence="3" id="KW-1185">Reference proteome</keyword>
<comment type="caution">
    <text evidence="2">The sequence shown here is derived from an EMBL/GenBank/DDBJ whole genome shotgun (WGS) entry which is preliminary data.</text>
</comment>
<dbReference type="RefSeq" id="WP_059925414.1">
    <property type="nucleotide sequence ID" value="NZ_LPBG01000047.1"/>
</dbReference>
<reference evidence="2 3" key="1">
    <citation type="submission" date="2015-11" db="EMBL/GenBank/DDBJ databases">
        <title>Expanding the genomic diversity of Burkholderia species for the development of highly accurate diagnostics.</title>
        <authorList>
            <person name="Sahl J."/>
            <person name="Keim P."/>
            <person name="Wagner D."/>
        </authorList>
    </citation>
    <scope>NUCLEOTIDE SEQUENCE [LARGE SCALE GENOMIC DNA]</scope>
    <source>
        <strain evidence="2 3">MSMB1808WGS</strain>
    </source>
</reference>
<name>A0AAW3MUF7_9BURK</name>
<dbReference type="Gene3D" id="3.20.20.450">
    <property type="entry name" value="EAL domain"/>
    <property type="match status" value="1"/>
</dbReference>
<dbReference type="InterPro" id="IPR035965">
    <property type="entry name" value="PAS-like_dom_sf"/>
</dbReference>
<dbReference type="GO" id="GO:0071111">
    <property type="term" value="F:cyclic-guanylate-specific phosphodiesterase activity"/>
    <property type="evidence" value="ECO:0007669"/>
    <property type="project" value="InterPro"/>
</dbReference>
<dbReference type="InterPro" id="IPR050706">
    <property type="entry name" value="Cyclic-di-GMP_PDE-like"/>
</dbReference>
<protein>
    <recommendedName>
        <fullName evidence="1">EAL domain-containing protein</fullName>
    </recommendedName>
</protein>
<dbReference type="InterPro" id="IPR035919">
    <property type="entry name" value="EAL_sf"/>
</dbReference>
<dbReference type="Gene3D" id="3.30.450.20">
    <property type="entry name" value="PAS domain"/>
    <property type="match status" value="1"/>
</dbReference>
<organism evidence="2 3">
    <name type="scientific">Burkholderia ubonensis</name>
    <dbReference type="NCBI Taxonomy" id="101571"/>
    <lineage>
        <taxon>Bacteria</taxon>
        <taxon>Pseudomonadati</taxon>
        <taxon>Pseudomonadota</taxon>
        <taxon>Betaproteobacteria</taxon>
        <taxon>Burkholderiales</taxon>
        <taxon>Burkholderiaceae</taxon>
        <taxon>Burkholderia</taxon>
        <taxon>Burkholderia cepacia complex</taxon>
    </lineage>
</organism>
<evidence type="ECO:0000259" key="1">
    <source>
        <dbReference type="PROSITE" id="PS50883"/>
    </source>
</evidence>
<dbReference type="PANTHER" id="PTHR33121:SF70">
    <property type="entry name" value="SIGNALING PROTEIN YKOW"/>
    <property type="match status" value="1"/>
</dbReference>
<dbReference type="AlphaFoldDB" id="A0AAW3MUF7"/>
<feature type="domain" description="EAL" evidence="1">
    <location>
        <begin position="117"/>
        <end position="370"/>
    </location>
</feature>
<dbReference type="Pfam" id="PF00563">
    <property type="entry name" value="EAL"/>
    <property type="match status" value="1"/>
</dbReference>
<dbReference type="SUPFAM" id="SSF55785">
    <property type="entry name" value="PYP-like sensor domain (PAS domain)"/>
    <property type="match status" value="1"/>
</dbReference>
<evidence type="ECO:0000313" key="2">
    <source>
        <dbReference type="EMBL" id="KVP98257.1"/>
    </source>
</evidence>
<evidence type="ECO:0000313" key="3">
    <source>
        <dbReference type="Proteomes" id="UP000056453"/>
    </source>
</evidence>
<accession>A0AAW3MUF7</accession>
<sequence length="372" mass="40788">MFAEFASDVAFVVSEAGVIEHANSGALARFDGAHSGLQGRDLFALVASTSHAGLREAMQHAFAGLPTETLMAVRAADGELLPLQTKVFLDSEAQKLWVVAFDLSKTDALTKFTLAYQADRVSTMDRALRAGEFVVHYQPIVLRDGTIKGCEALIRWRQPNGSIIPPLEFIPLAERTGFIVALGEYVLRESVQQLKRFDSDGLAGLYMSVNVSPRQLEHPEFEEMLARTLVETGVAPTRLTLEVTEGISVVDPNLARILLNRIAATGVRIALDDYGTGYAGLSYLKNFNVSTVKIDRSFVEELEDDDTSAILIKAFVELTKKLGVKTVAEGVETPMQAQYLRAMSVDLLQGYLFGRPMTADELLTRYGPRRAA</sequence>
<dbReference type="EMBL" id="LPBJ01000047">
    <property type="protein sequence ID" value="KVP98257.1"/>
    <property type="molecule type" value="Genomic_DNA"/>
</dbReference>